<accession>A0A917ARX5</accession>
<comment type="caution">
    <text evidence="4">The sequence shown here is derived from an EMBL/GenBank/DDBJ whole genome shotgun (WGS) entry which is preliminary data.</text>
</comment>
<dbReference type="GO" id="GO:0046872">
    <property type="term" value="F:metal ion binding"/>
    <property type="evidence" value="ECO:0007669"/>
    <property type="project" value="UniProtKB-KW"/>
</dbReference>
<dbReference type="Pfam" id="PF01522">
    <property type="entry name" value="Polysacc_deac_1"/>
    <property type="match status" value="1"/>
</dbReference>
<dbReference type="InterPro" id="IPR011330">
    <property type="entry name" value="Glyco_hydro/deAcase_b/a-brl"/>
</dbReference>
<dbReference type="AlphaFoldDB" id="A0A917ARX5"/>
<keyword evidence="1" id="KW-0479">Metal-binding</keyword>
<feature type="domain" description="NodB homology" evidence="3">
    <location>
        <begin position="30"/>
        <end position="212"/>
    </location>
</feature>
<reference evidence="4" key="2">
    <citation type="submission" date="2020-09" db="EMBL/GenBank/DDBJ databases">
        <authorList>
            <person name="Sun Q."/>
            <person name="Zhou Y."/>
        </authorList>
    </citation>
    <scope>NUCLEOTIDE SEQUENCE</scope>
    <source>
        <strain evidence="4">CGMCC 1.12698</strain>
    </source>
</reference>
<sequence>MAPVVSGESLQRKDLERGYPVVWEAPMKEKLIAITFDDGPDPIFSSQVLDVLKEHQAKATFFVVGEYAKMHPEIIKREIADGHEVGNHTFTHIDILKVSTSKLKKEIEKTERIIYREGEPELKLFRPPLGNISWPLVKMMEEKNYKVVLWSWHQDTRDWAGRGAGSMATQVLTNLRNGDIILFHDAGGDRTPTVQALKMILPKLKERGYKCVTVSELLKSHPTYKKWFFEPPFGN</sequence>
<gene>
    <name evidence="4" type="ORF">GCM10007140_19790</name>
</gene>
<protein>
    <submittedName>
        <fullName evidence="4">Polysaccharide deacetylase family sporulation protein PdaB</fullName>
    </submittedName>
</protein>
<dbReference type="GO" id="GO:0016810">
    <property type="term" value="F:hydrolase activity, acting on carbon-nitrogen (but not peptide) bonds"/>
    <property type="evidence" value="ECO:0007669"/>
    <property type="project" value="InterPro"/>
</dbReference>
<dbReference type="EMBL" id="BMFK01000001">
    <property type="protein sequence ID" value="GGE69813.1"/>
    <property type="molecule type" value="Genomic_DNA"/>
</dbReference>
<dbReference type="GO" id="GO:0005975">
    <property type="term" value="P:carbohydrate metabolic process"/>
    <property type="evidence" value="ECO:0007669"/>
    <property type="project" value="InterPro"/>
</dbReference>
<name>A0A917ARX5_9BACI</name>
<evidence type="ECO:0000313" key="5">
    <source>
        <dbReference type="Proteomes" id="UP000605259"/>
    </source>
</evidence>
<dbReference type="SUPFAM" id="SSF88713">
    <property type="entry name" value="Glycoside hydrolase/deacetylase"/>
    <property type="match status" value="1"/>
</dbReference>
<keyword evidence="5" id="KW-1185">Reference proteome</keyword>
<reference evidence="4" key="1">
    <citation type="journal article" date="2014" name="Int. J. Syst. Evol. Microbiol.">
        <title>Complete genome sequence of Corynebacterium casei LMG S-19264T (=DSM 44701T), isolated from a smear-ripened cheese.</title>
        <authorList>
            <consortium name="US DOE Joint Genome Institute (JGI-PGF)"/>
            <person name="Walter F."/>
            <person name="Albersmeier A."/>
            <person name="Kalinowski J."/>
            <person name="Ruckert C."/>
        </authorList>
    </citation>
    <scope>NUCLEOTIDE SEQUENCE</scope>
    <source>
        <strain evidence="4">CGMCC 1.12698</strain>
    </source>
</reference>
<evidence type="ECO:0000313" key="4">
    <source>
        <dbReference type="EMBL" id="GGE69813.1"/>
    </source>
</evidence>
<dbReference type="PANTHER" id="PTHR10587:SF133">
    <property type="entry name" value="CHITIN DEACETYLASE 1-RELATED"/>
    <property type="match status" value="1"/>
</dbReference>
<evidence type="ECO:0000256" key="1">
    <source>
        <dbReference type="ARBA" id="ARBA00022723"/>
    </source>
</evidence>
<proteinExistence type="predicted"/>
<organism evidence="4 5">
    <name type="scientific">Priestia taiwanensis</name>
    <dbReference type="NCBI Taxonomy" id="1347902"/>
    <lineage>
        <taxon>Bacteria</taxon>
        <taxon>Bacillati</taxon>
        <taxon>Bacillota</taxon>
        <taxon>Bacilli</taxon>
        <taxon>Bacillales</taxon>
        <taxon>Bacillaceae</taxon>
        <taxon>Priestia</taxon>
    </lineage>
</organism>
<dbReference type="Gene3D" id="3.20.20.370">
    <property type="entry name" value="Glycoside hydrolase/deacetylase"/>
    <property type="match status" value="1"/>
</dbReference>
<dbReference type="PANTHER" id="PTHR10587">
    <property type="entry name" value="GLYCOSYL TRANSFERASE-RELATED"/>
    <property type="match status" value="1"/>
</dbReference>
<dbReference type="Proteomes" id="UP000605259">
    <property type="component" value="Unassembled WGS sequence"/>
</dbReference>
<evidence type="ECO:0000259" key="3">
    <source>
        <dbReference type="PROSITE" id="PS51677"/>
    </source>
</evidence>
<dbReference type="PROSITE" id="PS51677">
    <property type="entry name" value="NODB"/>
    <property type="match status" value="1"/>
</dbReference>
<keyword evidence="2" id="KW-0378">Hydrolase</keyword>
<dbReference type="CDD" id="cd10917">
    <property type="entry name" value="CE4_NodB_like_6s_7s"/>
    <property type="match status" value="1"/>
</dbReference>
<dbReference type="InterPro" id="IPR002509">
    <property type="entry name" value="NODB_dom"/>
</dbReference>
<evidence type="ECO:0000256" key="2">
    <source>
        <dbReference type="ARBA" id="ARBA00022801"/>
    </source>
</evidence>
<dbReference type="GO" id="GO:0016020">
    <property type="term" value="C:membrane"/>
    <property type="evidence" value="ECO:0007669"/>
    <property type="project" value="TreeGrafter"/>
</dbReference>
<dbReference type="InterPro" id="IPR050248">
    <property type="entry name" value="Polysacc_deacetylase_ArnD"/>
</dbReference>